<dbReference type="EMBL" id="JAMGBC010000001">
    <property type="protein sequence ID" value="MCL6679089.1"/>
    <property type="molecule type" value="Genomic_DNA"/>
</dbReference>
<dbReference type="InterPro" id="IPR028359">
    <property type="entry name" value="UDP_ManNAc/GlcNAc_DH"/>
</dbReference>
<dbReference type="SMART" id="SM00984">
    <property type="entry name" value="UDPG_MGDP_dh_C"/>
    <property type="match status" value="1"/>
</dbReference>
<evidence type="ECO:0000256" key="2">
    <source>
        <dbReference type="ARBA" id="ARBA00023002"/>
    </source>
</evidence>
<dbReference type="SUPFAM" id="SSF51735">
    <property type="entry name" value="NAD(P)-binding Rossmann-fold domains"/>
    <property type="match status" value="1"/>
</dbReference>
<dbReference type="InterPro" id="IPR036220">
    <property type="entry name" value="UDP-Glc/GDP-Man_DH_C_sf"/>
</dbReference>
<dbReference type="RefSeq" id="WP_249868883.1">
    <property type="nucleotide sequence ID" value="NZ_JAMGBC010000001.1"/>
</dbReference>
<comment type="caution">
    <text evidence="6">The sequence shown here is derived from an EMBL/GenBank/DDBJ whole genome shotgun (WGS) entry which is preliminary data.</text>
</comment>
<sequence length="427" mass="46236">MQKDRKVAVVGLGYVGLPLAVALSRKYSVVGFDISTERVASLQQGKDSTNEVEPEQLKASSLTITDDPAAMAGCDIFIVTVPTPIDEANRPDFTALLTACELVGPRLSKGAIVVFESTVYPGVTEEVCAPALERASGKKAGVDFKLGYSPERINPGDKERPIEKITKVVSGSDPETLDTLADLYGSIIEAGIHRASSIKVAEAAKVIENTQRDVNIALMNEISKICDLLGIRTSEVLEAAGTKWNFLRFYPGLVGGHCIGVDPYYLTAKAEQLGYHPQVILSGRRINDGMGAYVAERVVKLLARNDQPIRKARVGILGFTFKENVPDIRNSKVVDIYKELRSFGIEPMVHDPVADSTAVGRSHGIELKDLEDLTDLSALIVAVAHEDFAKLGGRQLSDMLVENGVVVDVRSQVDPSSLRSDLAYWSL</sequence>
<dbReference type="InterPro" id="IPR014026">
    <property type="entry name" value="UDP-Glc/GDP-Man_DH_dimer"/>
</dbReference>
<evidence type="ECO:0000256" key="1">
    <source>
        <dbReference type="ARBA" id="ARBA00006601"/>
    </source>
</evidence>
<keyword evidence="7" id="KW-1185">Reference proteome</keyword>
<organism evidence="6 7">
    <name type="scientific">Sphingomonas anseongensis</name>
    <dbReference type="NCBI Taxonomy" id="2908207"/>
    <lineage>
        <taxon>Bacteria</taxon>
        <taxon>Pseudomonadati</taxon>
        <taxon>Pseudomonadota</taxon>
        <taxon>Alphaproteobacteria</taxon>
        <taxon>Sphingomonadales</taxon>
        <taxon>Sphingomonadaceae</taxon>
        <taxon>Sphingomonas</taxon>
    </lineage>
</organism>
<dbReference type="InterPro" id="IPR036291">
    <property type="entry name" value="NAD(P)-bd_dom_sf"/>
</dbReference>
<accession>A0ABT0RFT1</accession>
<dbReference type="PIRSF" id="PIRSF000124">
    <property type="entry name" value="UDPglc_GDPman_dh"/>
    <property type="match status" value="1"/>
</dbReference>
<dbReference type="PANTHER" id="PTHR43491">
    <property type="entry name" value="UDP-N-ACETYL-D-MANNOSAMINE DEHYDROGENASE"/>
    <property type="match status" value="1"/>
</dbReference>
<dbReference type="Gene3D" id="3.40.50.720">
    <property type="entry name" value="NAD(P)-binding Rossmann-like Domain"/>
    <property type="match status" value="2"/>
</dbReference>
<dbReference type="NCBIfam" id="TIGR03026">
    <property type="entry name" value="NDP-sugDHase"/>
    <property type="match status" value="1"/>
</dbReference>
<dbReference type="SUPFAM" id="SSF48179">
    <property type="entry name" value="6-phosphogluconate dehydrogenase C-terminal domain-like"/>
    <property type="match status" value="1"/>
</dbReference>
<dbReference type="Proteomes" id="UP001165343">
    <property type="component" value="Unassembled WGS sequence"/>
</dbReference>
<proteinExistence type="inferred from homology"/>
<keyword evidence="3" id="KW-0520">NAD</keyword>
<feature type="domain" description="UDP-glucose/GDP-mannose dehydrogenase C-terminal" evidence="5">
    <location>
        <begin position="315"/>
        <end position="415"/>
    </location>
</feature>
<dbReference type="InterPro" id="IPR017476">
    <property type="entry name" value="UDP-Glc/GDP-Man"/>
</dbReference>
<name>A0ABT0RFT1_9SPHN</name>
<evidence type="ECO:0000313" key="7">
    <source>
        <dbReference type="Proteomes" id="UP001165343"/>
    </source>
</evidence>
<evidence type="ECO:0000256" key="3">
    <source>
        <dbReference type="ARBA" id="ARBA00023027"/>
    </source>
</evidence>
<dbReference type="InterPro" id="IPR001732">
    <property type="entry name" value="UDP-Glc/GDP-Man_DH_N"/>
</dbReference>
<dbReference type="Pfam" id="PF00984">
    <property type="entry name" value="UDPG_MGDP_dh"/>
    <property type="match status" value="1"/>
</dbReference>
<gene>
    <name evidence="6" type="ORF">LZ519_07130</name>
</gene>
<dbReference type="Pfam" id="PF03721">
    <property type="entry name" value="UDPG_MGDP_dh_N"/>
    <property type="match status" value="1"/>
</dbReference>
<dbReference type="InterPro" id="IPR014027">
    <property type="entry name" value="UDP-Glc/GDP-Man_DH_C"/>
</dbReference>
<dbReference type="Pfam" id="PF03720">
    <property type="entry name" value="UDPG_MGDP_dh_C"/>
    <property type="match status" value="1"/>
</dbReference>
<keyword evidence="2" id="KW-0560">Oxidoreductase</keyword>
<evidence type="ECO:0000259" key="5">
    <source>
        <dbReference type="SMART" id="SM00984"/>
    </source>
</evidence>
<evidence type="ECO:0000256" key="4">
    <source>
        <dbReference type="PIRNR" id="PIRNR000124"/>
    </source>
</evidence>
<reference evidence="6" key="1">
    <citation type="submission" date="2022-05" db="EMBL/GenBank/DDBJ databases">
        <authorList>
            <person name="Jo J.-H."/>
            <person name="Im W.-T."/>
        </authorList>
    </citation>
    <scope>NUCLEOTIDE SEQUENCE</scope>
    <source>
        <strain evidence="6">RG327</strain>
    </source>
</reference>
<dbReference type="SUPFAM" id="SSF52413">
    <property type="entry name" value="UDP-glucose/GDP-mannose dehydrogenase C-terminal domain"/>
    <property type="match status" value="1"/>
</dbReference>
<evidence type="ECO:0000313" key="6">
    <source>
        <dbReference type="EMBL" id="MCL6679089.1"/>
    </source>
</evidence>
<protein>
    <submittedName>
        <fullName evidence="6">Nucleotide sugar dehydrogenase</fullName>
    </submittedName>
</protein>
<dbReference type="PIRSF" id="PIRSF500136">
    <property type="entry name" value="UDP_ManNAc_DH"/>
    <property type="match status" value="1"/>
</dbReference>
<dbReference type="PANTHER" id="PTHR43491:SF2">
    <property type="entry name" value="UDP-N-ACETYL-D-MANNOSAMINE DEHYDROGENASE"/>
    <property type="match status" value="1"/>
</dbReference>
<comment type="similarity">
    <text evidence="1 4">Belongs to the UDP-glucose/GDP-mannose dehydrogenase family.</text>
</comment>
<dbReference type="InterPro" id="IPR008927">
    <property type="entry name" value="6-PGluconate_DH-like_C_sf"/>
</dbReference>